<protein>
    <submittedName>
        <fullName evidence="2">Uncharacterized protein</fullName>
    </submittedName>
</protein>
<organism evidence="2 3">
    <name type="scientific">Oryza meyeriana var. granulata</name>
    <dbReference type="NCBI Taxonomy" id="110450"/>
    <lineage>
        <taxon>Eukaryota</taxon>
        <taxon>Viridiplantae</taxon>
        <taxon>Streptophyta</taxon>
        <taxon>Embryophyta</taxon>
        <taxon>Tracheophyta</taxon>
        <taxon>Spermatophyta</taxon>
        <taxon>Magnoliopsida</taxon>
        <taxon>Liliopsida</taxon>
        <taxon>Poales</taxon>
        <taxon>Poaceae</taxon>
        <taxon>BOP clade</taxon>
        <taxon>Oryzoideae</taxon>
        <taxon>Oryzeae</taxon>
        <taxon>Oryzinae</taxon>
        <taxon>Oryza</taxon>
        <taxon>Oryza meyeriana</taxon>
    </lineage>
</organism>
<feature type="compositionally biased region" description="Basic and acidic residues" evidence="1">
    <location>
        <begin position="47"/>
        <end position="56"/>
    </location>
</feature>
<feature type="region of interest" description="Disordered" evidence="1">
    <location>
        <begin position="113"/>
        <end position="137"/>
    </location>
</feature>
<accession>A0A6G1C0G3</accession>
<feature type="region of interest" description="Disordered" evidence="1">
    <location>
        <begin position="1"/>
        <end position="81"/>
    </location>
</feature>
<gene>
    <name evidence="2" type="ORF">E2562_025856</name>
</gene>
<comment type="caution">
    <text evidence="2">The sequence shown here is derived from an EMBL/GenBank/DDBJ whole genome shotgun (WGS) entry which is preliminary data.</text>
</comment>
<dbReference type="Proteomes" id="UP000479710">
    <property type="component" value="Unassembled WGS sequence"/>
</dbReference>
<evidence type="ECO:0000256" key="1">
    <source>
        <dbReference type="SAM" id="MobiDB-lite"/>
    </source>
</evidence>
<proteinExistence type="predicted"/>
<dbReference type="EMBL" id="SPHZ02000011">
    <property type="protein sequence ID" value="KAF0893481.1"/>
    <property type="molecule type" value="Genomic_DNA"/>
</dbReference>
<keyword evidence="3" id="KW-1185">Reference proteome</keyword>
<evidence type="ECO:0000313" key="3">
    <source>
        <dbReference type="Proteomes" id="UP000479710"/>
    </source>
</evidence>
<name>A0A6G1C0G3_9ORYZ</name>
<dbReference type="AlphaFoldDB" id="A0A6G1C0G3"/>
<sequence length="137" mass="13985">MPSLILCGEEEETGWPGEPHEWPGDGGDDGSPLPCVGSGCSELGDAESGRSERGAHGEALGNASGEAPGSAAMWGDQIRREGDPIRNGALLSRTLGPAAPSGACGKVACSASGEALGGVGRPDPLREHPHPQRQRRR</sequence>
<evidence type="ECO:0000313" key="2">
    <source>
        <dbReference type="EMBL" id="KAF0893481.1"/>
    </source>
</evidence>
<reference evidence="2 3" key="1">
    <citation type="submission" date="2019-11" db="EMBL/GenBank/DDBJ databases">
        <title>Whole genome sequence of Oryza granulata.</title>
        <authorList>
            <person name="Li W."/>
        </authorList>
    </citation>
    <scope>NUCLEOTIDE SEQUENCE [LARGE SCALE GENOMIC DNA]</scope>
    <source>
        <strain evidence="3">cv. Menghai</strain>
        <tissue evidence="2">Leaf</tissue>
    </source>
</reference>